<dbReference type="SFLD" id="SFLDF00027">
    <property type="entry name" value="p-type_atpase"/>
    <property type="match status" value="1"/>
</dbReference>
<dbReference type="GO" id="GO:0016887">
    <property type="term" value="F:ATP hydrolysis activity"/>
    <property type="evidence" value="ECO:0007669"/>
    <property type="project" value="InterPro"/>
</dbReference>
<comment type="function">
    <text evidence="1">Mediates magnesium influx to the cytosol.</text>
</comment>
<dbReference type="Gene3D" id="3.40.1110.10">
    <property type="entry name" value="Calcium-transporting ATPase, cytoplasmic domain N"/>
    <property type="match status" value="1"/>
</dbReference>
<dbReference type="SUPFAM" id="SSF81660">
    <property type="entry name" value="Metal cation-transporting ATPase, ATP-binding domain N"/>
    <property type="match status" value="1"/>
</dbReference>
<keyword evidence="8" id="KW-0597">Phosphoprotein</keyword>
<dbReference type="GO" id="GO:0015444">
    <property type="term" value="F:P-type magnesium transporter activity"/>
    <property type="evidence" value="ECO:0007669"/>
    <property type="project" value="UniProtKB-EC"/>
</dbReference>
<dbReference type="InterPro" id="IPR008250">
    <property type="entry name" value="ATPase_P-typ_transduc_dom_A_sf"/>
</dbReference>
<comment type="similarity">
    <text evidence="3">Belongs to the cation transport ATPase (P-type) (TC 3.A.3) family. Type IIIB subfamily.</text>
</comment>
<keyword evidence="7" id="KW-0997">Cell inner membrane</keyword>
<dbReference type="InterPro" id="IPR036412">
    <property type="entry name" value="HAD-like_sf"/>
</dbReference>
<evidence type="ECO:0000256" key="8">
    <source>
        <dbReference type="ARBA" id="ARBA00022553"/>
    </source>
</evidence>
<gene>
    <name evidence="20" type="ORF">A3H67_02440</name>
</gene>
<keyword evidence="12" id="KW-0460">Magnesium</keyword>
<evidence type="ECO:0000256" key="2">
    <source>
        <dbReference type="ARBA" id="ARBA00004429"/>
    </source>
</evidence>
<dbReference type="NCBIfam" id="TIGR01494">
    <property type="entry name" value="ATPase_P-type"/>
    <property type="match status" value="3"/>
</dbReference>
<dbReference type="Pfam" id="PF00689">
    <property type="entry name" value="Cation_ATPase_C"/>
    <property type="match status" value="1"/>
</dbReference>
<keyword evidence="9 18" id="KW-0812">Transmembrane</keyword>
<dbReference type="SUPFAM" id="SSF81665">
    <property type="entry name" value="Calcium ATPase, transmembrane domain M"/>
    <property type="match status" value="1"/>
</dbReference>
<dbReference type="InterPro" id="IPR059000">
    <property type="entry name" value="ATPase_P-type_domA"/>
</dbReference>
<dbReference type="PROSITE" id="PS00154">
    <property type="entry name" value="ATPASE_E1_E2"/>
    <property type="match status" value="1"/>
</dbReference>
<dbReference type="Proteomes" id="UP000177408">
    <property type="component" value="Unassembled WGS sequence"/>
</dbReference>
<accession>A0A1G1YXN7</accession>
<dbReference type="InterPro" id="IPR023298">
    <property type="entry name" value="ATPase_P-typ_TM_dom_sf"/>
</dbReference>
<evidence type="ECO:0000313" key="20">
    <source>
        <dbReference type="EMBL" id="OGY57044.1"/>
    </source>
</evidence>
<organism evidence="20 21">
    <name type="scientific">Candidatus Buchananbacteria bacterium RIFCSPLOWO2_02_FULL_46_11b</name>
    <dbReference type="NCBI Taxonomy" id="1797548"/>
    <lineage>
        <taxon>Bacteria</taxon>
        <taxon>Candidatus Buchananiibacteriota</taxon>
    </lineage>
</organism>
<sequence>MNNQSITKYWKMPAAEVLADLDSSRKGLSFSEAKSRLLKYGKNEIQAQTKRPAWKILLSQFKSPLVLILLAASIISGILGETVSTGIIVLIILCSAVLAFFQEYKSESAMDKLRKKVSLKTTVIRDNKPQMINAANLVLGDIVLLDLGKAVPADLRLIETDDLLINESLLTGESFPVEKNAKPLGVNNYLPQAMANLAFMGTHVAQGSGKGIVIATAKNTELGKTAHLLQAKPQETEFQKGIGKFGILLAKVILFFTLGIFLILAVFKHNIAESLLFSLAIAVGISPELLPMIITINLSNGAQKMAKKKVIVKRLMSIEDLGNVDILCTDKTGTLTEGKISLEGFYDLTGKNNRLVLADAWLCNSLTVAKDFFGNPLDEAIIVTGKKEKVAAEIKGCEVLDSLPFDFTRRKMSVIAECRGKRQLICKGAVEEMLAVCRKAKLNGRTESLAPNLKKLKEKFLRLEKDGLRLLLIANKEIGSKSKYGPDDETGLILTGYLAFSDKPKETAKKSLAAFKNLGVRIKILTGDSELTAVHVCRELNCRTSKILLGQEIEAMTEEQLKAKVEAANIFAKITPEHKLRIINAYKSLGHTVGFLGDGVNDAPALRAADVGVSVDSAVDVAKEAADVVLLEKGLSVLADGIIEGRKTFGNTLKYILATINSNFGNMFSVAGAAIFLPFIPMLPVQILLLNFLSDFPMLAISSDKVDEEYLKKPKHWDMKIISNFMVRFGLLSSLFDFISFGLLLLVFKANASLFQTGWFWESFLTEVVVVYIIRTKKWFWQSLPSKTLFYTGLITTAIVLMFIYTKLGVFFDFTPLPLPILFLLVGVTAVYFGIVEVAKKTFYKKFGV</sequence>
<dbReference type="InterPro" id="IPR023214">
    <property type="entry name" value="HAD_sf"/>
</dbReference>
<keyword evidence="11" id="KW-0067">ATP-binding</keyword>
<dbReference type="NCBIfam" id="TIGR01524">
    <property type="entry name" value="ATPase-IIIB_Mg"/>
    <property type="match status" value="1"/>
</dbReference>
<evidence type="ECO:0000256" key="9">
    <source>
        <dbReference type="ARBA" id="ARBA00022692"/>
    </source>
</evidence>
<evidence type="ECO:0000256" key="11">
    <source>
        <dbReference type="ARBA" id="ARBA00022840"/>
    </source>
</evidence>
<dbReference type="EMBL" id="MHIR01000039">
    <property type="protein sequence ID" value="OGY57044.1"/>
    <property type="molecule type" value="Genomic_DNA"/>
</dbReference>
<dbReference type="InterPro" id="IPR044492">
    <property type="entry name" value="P_typ_ATPase_HD_dom"/>
</dbReference>
<feature type="transmembrane region" description="Helical" evidence="18">
    <location>
        <begin position="61"/>
        <end position="79"/>
    </location>
</feature>
<dbReference type="PRINTS" id="PR00119">
    <property type="entry name" value="CATATPASE"/>
</dbReference>
<evidence type="ECO:0000256" key="12">
    <source>
        <dbReference type="ARBA" id="ARBA00022842"/>
    </source>
</evidence>
<dbReference type="PRINTS" id="PR00120">
    <property type="entry name" value="HATPASE"/>
</dbReference>
<keyword evidence="14 18" id="KW-1133">Transmembrane helix</keyword>
<evidence type="ECO:0000256" key="6">
    <source>
        <dbReference type="ARBA" id="ARBA00022475"/>
    </source>
</evidence>
<evidence type="ECO:0000256" key="10">
    <source>
        <dbReference type="ARBA" id="ARBA00022741"/>
    </source>
</evidence>
<evidence type="ECO:0000256" key="17">
    <source>
        <dbReference type="ARBA" id="ARBA00047295"/>
    </source>
</evidence>
<dbReference type="Gene3D" id="1.20.1110.10">
    <property type="entry name" value="Calcium-transporting ATPase, transmembrane domain"/>
    <property type="match status" value="1"/>
</dbReference>
<dbReference type="PANTHER" id="PTHR42861">
    <property type="entry name" value="CALCIUM-TRANSPORTING ATPASE"/>
    <property type="match status" value="1"/>
</dbReference>
<keyword evidence="6" id="KW-1003">Cell membrane</keyword>
<dbReference type="InterPro" id="IPR006068">
    <property type="entry name" value="ATPase_P-typ_cation-transptr_C"/>
</dbReference>
<dbReference type="SFLD" id="SFLDG00002">
    <property type="entry name" value="C1.7:_P-type_atpase_like"/>
    <property type="match status" value="1"/>
</dbReference>
<evidence type="ECO:0000256" key="3">
    <source>
        <dbReference type="ARBA" id="ARBA00008746"/>
    </source>
</evidence>
<evidence type="ECO:0000256" key="14">
    <source>
        <dbReference type="ARBA" id="ARBA00022989"/>
    </source>
</evidence>
<comment type="subcellular location">
    <subcellularLocation>
        <location evidence="2">Cell inner membrane</location>
        <topology evidence="2">Multi-pass membrane protein</topology>
    </subcellularLocation>
</comment>
<evidence type="ECO:0000256" key="15">
    <source>
        <dbReference type="ARBA" id="ARBA00023136"/>
    </source>
</evidence>
<dbReference type="SUPFAM" id="SSF81653">
    <property type="entry name" value="Calcium ATPase, transduction domain A"/>
    <property type="match status" value="1"/>
</dbReference>
<feature type="transmembrane region" description="Helical" evidence="18">
    <location>
        <begin position="85"/>
        <end position="104"/>
    </location>
</feature>
<proteinExistence type="inferred from homology"/>
<evidence type="ECO:0000256" key="1">
    <source>
        <dbReference type="ARBA" id="ARBA00003954"/>
    </source>
</evidence>
<dbReference type="SFLD" id="SFLDS00003">
    <property type="entry name" value="Haloacid_Dehalogenase"/>
    <property type="match status" value="1"/>
</dbReference>
<dbReference type="SUPFAM" id="SSF56784">
    <property type="entry name" value="HAD-like"/>
    <property type="match status" value="1"/>
</dbReference>
<reference evidence="20 21" key="1">
    <citation type="journal article" date="2016" name="Nat. Commun.">
        <title>Thousands of microbial genomes shed light on interconnected biogeochemical processes in an aquifer system.</title>
        <authorList>
            <person name="Anantharaman K."/>
            <person name="Brown C.T."/>
            <person name="Hug L.A."/>
            <person name="Sharon I."/>
            <person name="Castelle C.J."/>
            <person name="Probst A.J."/>
            <person name="Thomas B.C."/>
            <person name="Singh A."/>
            <person name="Wilkins M.J."/>
            <person name="Karaoz U."/>
            <person name="Brodie E.L."/>
            <person name="Williams K.H."/>
            <person name="Hubbard S.S."/>
            <person name="Banfield J.F."/>
        </authorList>
    </citation>
    <scope>NUCLEOTIDE SEQUENCE [LARGE SCALE GENOMIC DNA]</scope>
</reference>
<dbReference type="InterPro" id="IPR004014">
    <property type="entry name" value="ATPase_P-typ_cation-transptr_N"/>
</dbReference>
<feature type="transmembrane region" description="Helical" evidence="18">
    <location>
        <begin position="248"/>
        <end position="267"/>
    </location>
</feature>
<dbReference type="GO" id="GO:0005524">
    <property type="term" value="F:ATP binding"/>
    <property type="evidence" value="ECO:0007669"/>
    <property type="project" value="UniProtKB-KW"/>
</dbReference>
<evidence type="ECO:0000256" key="4">
    <source>
        <dbReference type="ARBA" id="ARBA00012786"/>
    </source>
</evidence>
<dbReference type="SMART" id="SM00831">
    <property type="entry name" value="Cation_ATPase_N"/>
    <property type="match status" value="1"/>
</dbReference>
<evidence type="ECO:0000259" key="19">
    <source>
        <dbReference type="SMART" id="SM00831"/>
    </source>
</evidence>
<evidence type="ECO:0000256" key="7">
    <source>
        <dbReference type="ARBA" id="ARBA00022519"/>
    </source>
</evidence>
<evidence type="ECO:0000256" key="13">
    <source>
        <dbReference type="ARBA" id="ARBA00022967"/>
    </source>
</evidence>
<comment type="caution">
    <text evidence="20">The sequence shown here is derived from an EMBL/GenBank/DDBJ whole genome shotgun (WGS) entry which is preliminary data.</text>
</comment>
<keyword evidence="10" id="KW-0547">Nucleotide-binding</keyword>
<keyword evidence="15 18" id="KW-0472">Membrane</keyword>
<feature type="transmembrane region" description="Helical" evidence="18">
    <location>
        <begin position="817"/>
        <end position="836"/>
    </location>
</feature>
<keyword evidence="13" id="KW-1278">Translocase</keyword>
<dbReference type="Gene3D" id="2.70.150.10">
    <property type="entry name" value="Calcium-transporting ATPase, cytoplasmic transduction domain A"/>
    <property type="match status" value="1"/>
</dbReference>
<name>A0A1G1YXN7_9BACT</name>
<dbReference type="Pfam" id="PF13246">
    <property type="entry name" value="Cation_ATPase"/>
    <property type="match status" value="1"/>
</dbReference>
<dbReference type="InterPro" id="IPR001757">
    <property type="entry name" value="P_typ_ATPase"/>
</dbReference>
<protein>
    <recommendedName>
        <fullName evidence="5">Magnesium-transporting ATPase, P-type 1</fullName>
        <ecNumber evidence="4">7.2.2.14</ecNumber>
    </recommendedName>
    <alternativeName>
        <fullName evidence="16">Mg(2+) transport ATPase, P-type 1</fullName>
    </alternativeName>
</protein>
<feature type="domain" description="Cation-transporting P-type ATPase N-terminal" evidence="19">
    <location>
        <begin position="8"/>
        <end position="81"/>
    </location>
</feature>
<feature type="transmembrane region" description="Helical" evidence="18">
    <location>
        <begin position="725"/>
        <end position="747"/>
    </location>
</feature>
<evidence type="ECO:0000256" key="18">
    <source>
        <dbReference type="SAM" id="Phobius"/>
    </source>
</evidence>
<dbReference type="EC" id="7.2.2.14" evidence="4"/>
<dbReference type="AlphaFoldDB" id="A0A1G1YXN7"/>
<dbReference type="Pfam" id="PF00690">
    <property type="entry name" value="Cation_ATPase_N"/>
    <property type="match status" value="1"/>
</dbReference>
<evidence type="ECO:0000313" key="21">
    <source>
        <dbReference type="Proteomes" id="UP000177408"/>
    </source>
</evidence>
<dbReference type="InterPro" id="IPR023299">
    <property type="entry name" value="ATPase_P-typ_cyto_dom_N"/>
</dbReference>
<evidence type="ECO:0000256" key="16">
    <source>
        <dbReference type="ARBA" id="ARBA00029806"/>
    </source>
</evidence>
<dbReference type="GO" id="GO:0005886">
    <property type="term" value="C:plasma membrane"/>
    <property type="evidence" value="ECO:0007669"/>
    <property type="project" value="UniProtKB-SubCell"/>
</dbReference>
<feature type="transmembrane region" description="Helical" evidence="18">
    <location>
        <begin position="788"/>
        <end position="805"/>
    </location>
</feature>
<dbReference type="Gene3D" id="3.40.50.1000">
    <property type="entry name" value="HAD superfamily/HAD-like"/>
    <property type="match status" value="1"/>
</dbReference>
<dbReference type="InterPro" id="IPR018303">
    <property type="entry name" value="ATPase_P-typ_P_site"/>
</dbReference>
<evidence type="ECO:0000256" key="5">
    <source>
        <dbReference type="ARBA" id="ARBA00013555"/>
    </source>
</evidence>
<dbReference type="Pfam" id="PF00122">
    <property type="entry name" value="E1-E2_ATPase"/>
    <property type="match status" value="1"/>
</dbReference>
<comment type="catalytic activity">
    <reaction evidence="17">
        <text>Mg(2+)(out) + ATP + H2O = Mg(2+)(in) + ADP + phosphate + H(+)</text>
        <dbReference type="Rhea" id="RHEA:10260"/>
        <dbReference type="ChEBI" id="CHEBI:15377"/>
        <dbReference type="ChEBI" id="CHEBI:15378"/>
        <dbReference type="ChEBI" id="CHEBI:18420"/>
        <dbReference type="ChEBI" id="CHEBI:30616"/>
        <dbReference type="ChEBI" id="CHEBI:43474"/>
        <dbReference type="ChEBI" id="CHEBI:456216"/>
        <dbReference type="EC" id="7.2.2.14"/>
    </reaction>
</comment>
<feature type="transmembrane region" description="Helical" evidence="18">
    <location>
        <begin position="279"/>
        <end position="299"/>
    </location>
</feature>
<dbReference type="InterPro" id="IPR006415">
    <property type="entry name" value="P-type_ATPase_IIIB"/>
</dbReference>